<name>A0A4Y4D2L4_ZOORA</name>
<evidence type="ECO:0000256" key="1">
    <source>
        <dbReference type="SAM" id="MobiDB-lite"/>
    </source>
</evidence>
<reference evidence="2 3" key="1">
    <citation type="submission" date="2019-06" db="EMBL/GenBank/DDBJ databases">
        <title>Whole genome shotgun sequence of Zoogloea ramigera NBRC 15342.</title>
        <authorList>
            <person name="Hosoyama A."/>
            <person name="Uohara A."/>
            <person name="Ohji S."/>
            <person name="Ichikawa N."/>
        </authorList>
    </citation>
    <scope>NUCLEOTIDE SEQUENCE [LARGE SCALE GENOMIC DNA]</scope>
    <source>
        <strain evidence="2 3">NBRC 15342</strain>
    </source>
</reference>
<dbReference type="AlphaFoldDB" id="A0A4Y4D2L4"/>
<dbReference type="Proteomes" id="UP000318422">
    <property type="component" value="Unassembled WGS sequence"/>
</dbReference>
<feature type="region of interest" description="Disordered" evidence="1">
    <location>
        <begin position="93"/>
        <end position="118"/>
    </location>
</feature>
<keyword evidence="3" id="KW-1185">Reference proteome</keyword>
<dbReference type="EMBL" id="BJNV01000093">
    <property type="protein sequence ID" value="GEC97497.1"/>
    <property type="molecule type" value="Genomic_DNA"/>
</dbReference>
<accession>A0A4Y4D2L4</accession>
<gene>
    <name evidence="2" type="ORF">ZRA01_35700</name>
</gene>
<dbReference type="OrthoDB" id="6195523at2"/>
<comment type="caution">
    <text evidence="2">The sequence shown here is derived from an EMBL/GenBank/DDBJ whole genome shotgun (WGS) entry which is preliminary data.</text>
</comment>
<protein>
    <submittedName>
        <fullName evidence="2">Uncharacterized protein</fullName>
    </submittedName>
</protein>
<evidence type="ECO:0000313" key="3">
    <source>
        <dbReference type="Proteomes" id="UP000318422"/>
    </source>
</evidence>
<organism evidence="2 3">
    <name type="scientific">Zoogloea ramigera</name>
    <dbReference type="NCBI Taxonomy" id="350"/>
    <lineage>
        <taxon>Bacteria</taxon>
        <taxon>Pseudomonadati</taxon>
        <taxon>Pseudomonadota</taxon>
        <taxon>Betaproteobacteria</taxon>
        <taxon>Rhodocyclales</taxon>
        <taxon>Zoogloeaceae</taxon>
        <taxon>Zoogloea</taxon>
    </lineage>
</organism>
<sequence length="164" mass="18454">MDILDALRLATSADLYRLHLTVARLLDDPKRIIEIRRHLNLGLVVSYIADDIHATQRQGQIVELKTTQAVLVDSATHHRLTLPYAALVIDGLPRRPDETPPPAPPAARRDDFRPGDTVSFTDQHLQEHVGTIVRINQKTASIQCDPNQGHWRVSFGLLRKIVDI</sequence>
<evidence type="ECO:0000313" key="2">
    <source>
        <dbReference type="EMBL" id="GEC97497.1"/>
    </source>
</evidence>
<proteinExistence type="predicted"/>
<dbReference type="RefSeq" id="WP_141354799.1">
    <property type="nucleotide sequence ID" value="NZ_BJNV01000093.1"/>
</dbReference>